<dbReference type="GO" id="GO:0005886">
    <property type="term" value="C:plasma membrane"/>
    <property type="evidence" value="ECO:0007669"/>
    <property type="project" value="UniProtKB-SubCell"/>
</dbReference>
<keyword evidence="4 6" id="KW-1133">Transmembrane helix</keyword>
<feature type="transmembrane region" description="Helical" evidence="6">
    <location>
        <begin position="200"/>
        <end position="220"/>
    </location>
</feature>
<proteinExistence type="inferred from homology"/>
<dbReference type="GO" id="GO:0055085">
    <property type="term" value="P:transmembrane transport"/>
    <property type="evidence" value="ECO:0007669"/>
    <property type="project" value="UniProtKB-UniRule"/>
</dbReference>
<feature type="transmembrane region" description="Helical" evidence="6">
    <location>
        <begin position="232"/>
        <end position="258"/>
    </location>
</feature>
<dbReference type="InterPro" id="IPR027022">
    <property type="entry name" value="ABC_permease_BceB-typ"/>
</dbReference>
<feature type="transmembrane region" description="Helical" evidence="6">
    <location>
        <begin position="55"/>
        <end position="78"/>
    </location>
</feature>
<feature type="transmembrane region" description="Helical" evidence="6">
    <location>
        <begin position="597"/>
        <end position="620"/>
    </location>
</feature>
<evidence type="ECO:0000256" key="2">
    <source>
        <dbReference type="ARBA" id="ARBA00022475"/>
    </source>
</evidence>
<feature type="domain" description="ABC3 transporter permease C-terminal" evidence="7">
    <location>
        <begin position="66"/>
        <end position="171"/>
    </location>
</feature>
<feature type="transmembrane region" description="Helical" evidence="6">
    <location>
        <begin position="288"/>
        <end position="312"/>
    </location>
</feature>
<comment type="caution">
    <text evidence="8">The sequence shown here is derived from an EMBL/GenBank/DDBJ whole genome shotgun (WGS) entry which is preliminary data.</text>
</comment>
<dbReference type="InterPro" id="IPR052536">
    <property type="entry name" value="ABC-4_Integral_Memb_Prot"/>
</dbReference>
<keyword evidence="3 6" id="KW-0812">Transmembrane</keyword>
<evidence type="ECO:0000256" key="4">
    <source>
        <dbReference type="ARBA" id="ARBA00022989"/>
    </source>
</evidence>
<evidence type="ECO:0000259" key="7">
    <source>
        <dbReference type="Pfam" id="PF02687"/>
    </source>
</evidence>
<keyword evidence="2 6" id="KW-1003">Cell membrane</keyword>
<dbReference type="Proteomes" id="UP000824265">
    <property type="component" value="Unassembled WGS sequence"/>
</dbReference>
<keyword evidence="5 6" id="KW-0472">Membrane</keyword>
<protein>
    <submittedName>
        <fullName evidence="8">FtsX-like permease family protein</fullName>
    </submittedName>
</protein>
<dbReference type="Pfam" id="PF02687">
    <property type="entry name" value="FtsX"/>
    <property type="match status" value="1"/>
</dbReference>
<gene>
    <name evidence="8" type="ORF">H9742_13430</name>
</gene>
<feature type="transmembrane region" description="Helical" evidence="6">
    <location>
        <begin position="538"/>
        <end position="563"/>
    </location>
</feature>
<dbReference type="EMBL" id="DXGH01000073">
    <property type="protein sequence ID" value="HIW82498.1"/>
    <property type="molecule type" value="Genomic_DNA"/>
</dbReference>
<feature type="transmembrane region" description="Helical" evidence="6">
    <location>
        <begin position="632"/>
        <end position="652"/>
    </location>
</feature>
<comment type="subcellular location">
    <subcellularLocation>
        <location evidence="1 6">Cell membrane</location>
        <topology evidence="1 6">Multi-pass membrane protein</topology>
    </subcellularLocation>
</comment>
<feature type="transmembrane region" description="Helical" evidence="6">
    <location>
        <begin position="108"/>
        <end position="141"/>
    </location>
</feature>
<name>A0A9D1UCS3_9FIRM</name>
<dbReference type="AlphaFoldDB" id="A0A9D1UCS3"/>
<dbReference type="PANTHER" id="PTHR46795">
    <property type="entry name" value="ABC TRANSPORTER PERMEASE-RELATED-RELATED"/>
    <property type="match status" value="1"/>
</dbReference>
<reference evidence="8" key="1">
    <citation type="journal article" date="2021" name="PeerJ">
        <title>Extensive microbial diversity within the chicken gut microbiome revealed by metagenomics and culture.</title>
        <authorList>
            <person name="Gilroy R."/>
            <person name="Ravi A."/>
            <person name="Getino M."/>
            <person name="Pursley I."/>
            <person name="Horton D.L."/>
            <person name="Alikhan N.F."/>
            <person name="Baker D."/>
            <person name="Gharbi K."/>
            <person name="Hall N."/>
            <person name="Watson M."/>
            <person name="Adriaenssens E.M."/>
            <person name="Foster-Nyarko E."/>
            <person name="Jarju S."/>
            <person name="Secka A."/>
            <person name="Antonio M."/>
            <person name="Oren A."/>
            <person name="Chaudhuri R.R."/>
            <person name="La Ragione R."/>
            <person name="Hildebrand F."/>
            <person name="Pallen M.J."/>
        </authorList>
    </citation>
    <scope>NUCLEOTIDE SEQUENCE</scope>
    <source>
        <strain evidence="8">CHK195-6426</strain>
    </source>
</reference>
<sequence>MNKRGLIPRMALQSIRKNSASYLPYIGVCIFAMFTYFVFDLILNNDVMSTIPRAGYALMLMSIGFWLLGMIMVPFLYYTNSFLIKRRKKELGLYSILGMEKKHIGMLLFVETAVIYVVVVFSAILLGLLFSRLLFLLLLNLAKLPVQADFSFSLKALWDTLVFFGIVSAINLTANLFQVGRANPIDLMGESRKGEKEPKFIWLWSLLGVLALGTGYRIAIQAELNSMIFTDFFLAIFLVVAGTHFLFTSGSIVLLRFLKRRKKFYYRADNFVTVSGMLYRMKKSAASLVNICIFSTMVIITVVCTVSLYLGIPGIQSFTYPFDVEINFMEASFTDREGWLQNTGRLAGEHQVSLEESQYYSYVECPVERRGNTFVTRSESTQYEDMYRVKLMTVLEFNRLEGRDDTLNPGEVLLFSSGSDFAGKEEVLAKSAVVSFMDASFVIKEELSECKVAPKAEDNNFGGEFVIVVKDWETLSQIAACYGVDAASASSFKMQLTPKGEEQNIEAFVEALYQAASSTPGFASFDDFRERMLEQESMYGGLLFIGIFFSAIFLICLLVILYYKQVTEGFEDQSSFEIMQKVGMSDKEVKGTIQKQILLVFFLPLAGAFCHTAAGTNMVIKLLGALNLFAPRLIVLSALCVSGIFALLYILCYRWTARTYYKIVRWR</sequence>
<reference evidence="8" key="2">
    <citation type="submission" date="2021-04" db="EMBL/GenBank/DDBJ databases">
        <authorList>
            <person name="Gilroy R."/>
        </authorList>
    </citation>
    <scope>NUCLEOTIDE SEQUENCE</scope>
    <source>
        <strain evidence="8">CHK195-6426</strain>
    </source>
</reference>
<evidence type="ECO:0000256" key="3">
    <source>
        <dbReference type="ARBA" id="ARBA00022692"/>
    </source>
</evidence>
<organism evidence="8 9">
    <name type="scientific">Candidatus Acetatifactor stercoripullorum</name>
    <dbReference type="NCBI Taxonomy" id="2838414"/>
    <lineage>
        <taxon>Bacteria</taxon>
        <taxon>Bacillati</taxon>
        <taxon>Bacillota</taxon>
        <taxon>Clostridia</taxon>
        <taxon>Lachnospirales</taxon>
        <taxon>Lachnospiraceae</taxon>
        <taxon>Acetatifactor</taxon>
    </lineage>
</organism>
<dbReference type="PIRSF" id="PIRSF018968">
    <property type="entry name" value="ABC_permease_BceB"/>
    <property type="match status" value="1"/>
</dbReference>
<keyword evidence="6" id="KW-0813">Transport</keyword>
<dbReference type="InterPro" id="IPR003838">
    <property type="entry name" value="ABC3_permease_C"/>
</dbReference>
<feature type="transmembrane region" description="Helical" evidence="6">
    <location>
        <begin position="161"/>
        <end position="179"/>
    </location>
</feature>
<evidence type="ECO:0000313" key="8">
    <source>
        <dbReference type="EMBL" id="HIW82498.1"/>
    </source>
</evidence>
<comment type="similarity">
    <text evidence="6">Belongs to the ABC-4 integral membrane protein family.</text>
</comment>
<accession>A0A9D1UCS3</accession>
<evidence type="ECO:0000313" key="9">
    <source>
        <dbReference type="Proteomes" id="UP000824265"/>
    </source>
</evidence>
<dbReference type="PANTHER" id="PTHR46795:SF3">
    <property type="entry name" value="ABC TRANSPORTER PERMEASE"/>
    <property type="match status" value="1"/>
</dbReference>
<evidence type="ECO:0000256" key="6">
    <source>
        <dbReference type="PIRNR" id="PIRNR018968"/>
    </source>
</evidence>
<evidence type="ECO:0000256" key="5">
    <source>
        <dbReference type="ARBA" id="ARBA00023136"/>
    </source>
</evidence>
<feature type="transmembrane region" description="Helical" evidence="6">
    <location>
        <begin position="21"/>
        <end position="43"/>
    </location>
</feature>
<evidence type="ECO:0000256" key="1">
    <source>
        <dbReference type="ARBA" id="ARBA00004651"/>
    </source>
</evidence>